<proteinExistence type="predicted"/>
<name>A0ABU2DSC6_9MICC</name>
<sequence length="124" mass="13365">MRLKVDGKQLKDSVVFGAGMLPISEFPAKTERDSEDAKTNADGQVLYSVPNLLAIDPTEQRQLRNVFVSITAPDKQSPLTAGKHFVPAGEAIINTYVIDGRELITFECSHLVEVAPAAPAGDSK</sequence>
<dbReference type="RefSeq" id="WP_310548403.1">
    <property type="nucleotide sequence ID" value="NZ_JAVKGR010000007.1"/>
</dbReference>
<gene>
    <name evidence="1" type="ORF">RIL96_07510</name>
</gene>
<dbReference type="Proteomes" id="UP001251870">
    <property type="component" value="Unassembled WGS sequence"/>
</dbReference>
<evidence type="ECO:0000313" key="1">
    <source>
        <dbReference type="EMBL" id="MDR8019413.1"/>
    </source>
</evidence>
<accession>A0ABU2DSC6</accession>
<dbReference type="EMBL" id="JAVKGR010000007">
    <property type="protein sequence ID" value="MDR8019413.1"/>
    <property type="molecule type" value="Genomic_DNA"/>
</dbReference>
<evidence type="ECO:0000313" key="2">
    <source>
        <dbReference type="Proteomes" id="UP001251870"/>
    </source>
</evidence>
<keyword evidence="2" id="KW-1185">Reference proteome</keyword>
<comment type="caution">
    <text evidence="1">The sequence shown here is derived from an EMBL/GenBank/DDBJ whole genome shotgun (WGS) entry which is preliminary data.</text>
</comment>
<organism evidence="1 2">
    <name type="scientific">Nesterenkonia aerolata</name>
    <dbReference type="NCBI Taxonomy" id="3074079"/>
    <lineage>
        <taxon>Bacteria</taxon>
        <taxon>Bacillati</taxon>
        <taxon>Actinomycetota</taxon>
        <taxon>Actinomycetes</taxon>
        <taxon>Micrococcales</taxon>
        <taxon>Micrococcaceae</taxon>
        <taxon>Nesterenkonia</taxon>
    </lineage>
</organism>
<protein>
    <submittedName>
        <fullName evidence="1">Uncharacterized protein</fullName>
    </submittedName>
</protein>
<reference evidence="1 2" key="1">
    <citation type="submission" date="2023-09" db="EMBL/GenBank/DDBJ databases">
        <title>Description of three actinobacteria isolated from air of manufacturing shop in a pharmaceutical factory.</title>
        <authorList>
            <person name="Zhang D.-F."/>
        </authorList>
    </citation>
    <scope>NUCLEOTIDE SEQUENCE [LARGE SCALE GENOMIC DNA]</scope>
    <source>
        <strain evidence="1 2">LY-0111</strain>
    </source>
</reference>